<dbReference type="OrthoDB" id="3799588at2759"/>
<keyword evidence="2" id="KW-1185">Reference proteome</keyword>
<dbReference type="EMBL" id="ML994614">
    <property type="protein sequence ID" value="KAF2193165.1"/>
    <property type="molecule type" value="Genomic_DNA"/>
</dbReference>
<proteinExistence type="predicted"/>
<sequence length="187" mass="21139">MGDQPFCFLDLPKEIGLMIYERLPRTDTRITPTLQHSYADIPESRIIVISRSTPTSIPTTCRQIHDETKDIDPIPRKSEDYGEYTVDEADSENYYYKARGNNREDSEAAFSDSNISNNLIRRAGEINFWSTLIAQQKNLLSIALSELSQRTCQRSSPSLIGRLIAGLSDDSTAGQRKHRLSRSGEPL</sequence>
<organism evidence="1 2">
    <name type="scientific">Zopfia rhizophila CBS 207.26</name>
    <dbReference type="NCBI Taxonomy" id="1314779"/>
    <lineage>
        <taxon>Eukaryota</taxon>
        <taxon>Fungi</taxon>
        <taxon>Dikarya</taxon>
        <taxon>Ascomycota</taxon>
        <taxon>Pezizomycotina</taxon>
        <taxon>Dothideomycetes</taxon>
        <taxon>Dothideomycetes incertae sedis</taxon>
        <taxon>Zopfiaceae</taxon>
        <taxon>Zopfia</taxon>
    </lineage>
</organism>
<accession>A0A6A6EPS6</accession>
<dbReference type="Proteomes" id="UP000800200">
    <property type="component" value="Unassembled WGS sequence"/>
</dbReference>
<gene>
    <name evidence="1" type="ORF">K469DRAFT_693202</name>
</gene>
<reference evidence="1" key="1">
    <citation type="journal article" date="2020" name="Stud. Mycol.">
        <title>101 Dothideomycetes genomes: a test case for predicting lifestyles and emergence of pathogens.</title>
        <authorList>
            <person name="Haridas S."/>
            <person name="Albert R."/>
            <person name="Binder M."/>
            <person name="Bloem J."/>
            <person name="Labutti K."/>
            <person name="Salamov A."/>
            <person name="Andreopoulos B."/>
            <person name="Baker S."/>
            <person name="Barry K."/>
            <person name="Bills G."/>
            <person name="Bluhm B."/>
            <person name="Cannon C."/>
            <person name="Castanera R."/>
            <person name="Culley D."/>
            <person name="Daum C."/>
            <person name="Ezra D."/>
            <person name="Gonzalez J."/>
            <person name="Henrissat B."/>
            <person name="Kuo A."/>
            <person name="Liang C."/>
            <person name="Lipzen A."/>
            <person name="Lutzoni F."/>
            <person name="Magnuson J."/>
            <person name="Mondo S."/>
            <person name="Nolan M."/>
            <person name="Ohm R."/>
            <person name="Pangilinan J."/>
            <person name="Park H.-J."/>
            <person name="Ramirez L."/>
            <person name="Alfaro M."/>
            <person name="Sun H."/>
            <person name="Tritt A."/>
            <person name="Yoshinaga Y."/>
            <person name="Zwiers L.-H."/>
            <person name="Turgeon B."/>
            <person name="Goodwin S."/>
            <person name="Spatafora J."/>
            <person name="Crous P."/>
            <person name="Grigoriev I."/>
        </authorList>
    </citation>
    <scope>NUCLEOTIDE SEQUENCE</scope>
    <source>
        <strain evidence="1">CBS 207.26</strain>
    </source>
</reference>
<evidence type="ECO:0000313" key="1">
    <source>
        <dbReference type="EMBL" id="KAF2193165.1"/>
    </source>
</evidence>
<dbReference type="AlphaFoldDB" id="A0A6A6EPS6"/>
<name>A0A6A6EPS6_9PEZI</name>
<protein>
    <submittedName>
        <fullName evidence="1">Uncharacterized protein</fullName>
    </submittedName>
</protein>
<evidence type="ECO:0000313" key="2">
    <source>
        <dbReference type="Proteomes" id="UP000800200"/>
    </source>
</evidence>